<dbReference type="InterPro" id="IPR036397">
    <property type="entry name" value="RNaseH_sf"/>
</dbReference>
<dbReference type="PANTHER" id="PTHR42648:SF28">
    <property type="entry name" value="TRANSPOSON-ENCODED PROTEIN WITH RIBONUCLEASE H-LIKE AND RETROVIRUS ZINC FINGER-LIKE DOMAINS"/>
    <property type="match status" value="1"/>
</dbReference>
<evidence type="ECO:0000313" key="3">
    <source>
        <dbReference type="Proteomes" id="UP001162060"/>
    </source>
</evidence>
<dbReference type="PROSITE" id="PS50994">
    <property type="entry name" value="INTEGRASE"/>
    <property type="match status" value="1"/>
</dbReference>
<dbReference type="InterPro" id="IPR001584">
    <property type="entry name" value="Integrase_cat-core"/>
</dbReference>
<dbReference type="Gene3D" id="3.30.420.10">
    <property type="entry name" value="Ribonuclease H-like superfamily/Ribonuclease H"/>
    <property type="match status" value="1"/>
</dbReference>
<gene>
    <name evidence="2" type="ORF">PM001_LOCUS16371</name>
</gene>
<sequence>MQVTRKNSKQVVMTADPVDGIYWLRSPQRSTDAATHNGAIDFRTRMGHASLDALRKMMATGMIKESNAPLSSTEPSVCRGCQHGKMILKIQTQFGKKIKFVRHDGAHEFANNSIKTFYEDQGIEQQVTVPYAHQTNGTAERAIRTIVTIGRSLLHHANLERCLWAEAAMKAIYIKNRLPSPKIDHKTPFEIVYKSKPSIKHMRVFGC</sequence>
<dbReference type="GO" id="GO:0015074">
    <property type="term" value="P:DNA integration"/>
    <property type="evidence" value="ECO:0007669"/>
    <property type="project" value="InterPro"/>
</dbReference>
<reference evidence="2" key="1">
    <citation type="submission" date="2024-01" db="EMBL/GenBank/DDBJ databases">
        <authorList>
            <person name="Webb A."/>
        </authorList>
    </citation>
    <scope>NUCLEOTIDE SEQUENCE</scope>
    <source>
        <strain evidence="2">Pm1</strain>
    </source>
</reference>
<dbReference type="AlphaFoldDB" id="A0AAV1U8W0"/>
<dbReference type="Proteomes" id="UP001162060">
    <property type="component" value="Unassembled WGS sequence"/>
</dbReference>
<dbReference type="GO" id="GO:0003676">
    <property type="term" value="F:nucleic acid binding"/>
    <property type="evidence" value="ECO:0007669"/>
    <property type="project" value="InterPro"/>
</dbReference>
<proteinExistence type="predicted"/>
<evidence type="ECO:0000313" key="2">
    <source>
        <dbReference type="EMBL" id="CAK7931221.1"/>
    </source>
</evidence>
<organism evidence="2 3">
    <name type="scientific">Peronospora matthiolae</name>
    <dbReference type="NCBI Taxonomy" id="2874970"/>
    <lineage>
        <taxon>Eukaryota</taxon>
        <taxon>Sar</taxon>
        <taxon>Stramenopiles</taxon>
        <taxon>Oomycota</taxon>
        <taxon>Peronosporomycetes</taxon>
        <taxon>Peronosporales</taxon>
        <taxon>Peronosporaceae</taxon>
        <taxon>Peronospora</taxon>
    </lineage>
</organism>
<dbReference type="EMBL" id="CAKLBY020000172">
    <property type="protein sequence ID" value="CAK7931221.1"/>
    <property type="molecule type" value="Genomic_DNA"/>
</dbReference>
<accession>A0AAV1U8W0</accession>
<name>A0AAV1U8W0_9STRA</name>
<feature type="domain" description="Integrase catalytic" evidence="1">
    <location>
        <begin position="85"/>
        <end position="196"/>
    </location>
</feature>
<dbReference type="PANTHER" id="PTHR42648">
    <property type="entry name" value="TRANSPOSASE, PUTATIVE-RELATED"/>
    <property type="match status" value="1"/>
</dbReference>
<dbReference type="SUPFAM" id="SSF53098">
    <property type="entry name" value="Ribonuclease H-like"/>
    <property type="match status" value="1"/>
</dbReference>
<dbReference type="InterPro" id="IPR012337">
    <property type="entry name" value="RNaseH-like_sf"/>
</dbReference>
<evidence type="ECO:0000259" key="1">
    <source>
        <dbReference type="PROSITE" id="PS50994"/>
    </source>
</evidence>
<dbReference type="InterPro" id="IPR039537">
    <property type="entry name" value="Retrotran_Ty1/copia-like"/>
</dbReference>
<protein>
    <recommendedName>
        <fullName evidence="1">Integrase catalytic domain-containing protein</fullName>
    </recommendedName>
</protein>
<comment type="caution">
    <text evidence="2">The sequence shown here is derived from an EMBL/GenBank/DDBJ whole genome shotgun (WGS) entry which is preliminary data.</text>
</comment>